<reference evidence="1 2" key="1">
    <citation type="submission" date="2015-10" db="EMBL/GenBank/DDBJ databases">
        <title>Metagenome-Assembled Genomes uncover a global brackish microbiome.</title>
        <authorList>
            <person name="Hugerth L.W."/>
            <person name="Larsson J."/>
            <person name="Alneberg J."/>
            <person name="Lindh M.V."/>
            <person name="Legrand C."/>
            <person name="Pinhassi J."/>
            <person name="Andersson A.F."/>
        </authorList>
    </citation>
    <scope>NUCLEOTIDE SEQUENCE [LARGE SCALE GENOMIC DNA]</scope>
    <source>
        <strain evidence="1">BACL18 MAG-120507-bin52</strain>
    </source>
</reference>
<organism evidence="1 2">
    <name type="scientific">Verrucomicrobia subdivision 6 bacterium BACL9 MAG-120507-bin52</name>
    <dbReference type="NCBI Taxonomy" id="1655590"/>
    <lineage>
        <taxon>Bacteria</taxon>
        <taxon>Pseudomonadati</taxon>
        <taxon>Verrucomicrobiota</taxon>
        <taxon>Verrucomicrobiia</taxon>
        <taxon>Verrucomicrobiales</taxon>
        <taxon>Verrucomicrobia subdivision 6</taxon>
    </lineage>
</organism>
<gene>
    <name evidence="1" type="ORF">ABR82_01710</name>
</gene>
<name>A0A0R2RPV9_9BACT</name>
<dbReference type="AlphaFoldDB" id="A0A0R2RPV9"/>
<dbReference type="Proteomes" id="UP000051269">
    <property type="component" value="Unassembled WGS sequence"/>
</dbReference>
<proteinExistence type="predicted"/>
<sequence length="132" mass="14588">MKEKSLRSEQKIDVEKLGEREGLWTIRRAGGKIFRVNDIGKSSDRQRELLAKLEARAKECPGLYPIQLEEDFRRIAVDLVGQKDEAICGVLEVMWQRPDETLQMNAQSLIGRGHGLAEKGAGGLQAGGTGKG</sequence>
<accession>A0A0R2RPV9</accession>
<protein>
    <submittedName>
        <fullName evidence="1">Uncharacterized protein</fullName>
    </submittedName>
</protein>
<evidence type="ECO:0000313" key="1">
    <source>
        <dbReference type="EMBL" id="KRO62864.1"/>
    </source>
</evidence>
<evidence type="ECO:0000313" key="2">
    <source>
        <dbReference type="Proteomes" id="UP000051269"/>
    </source>
</evidence>
<comment type="caution">
    <text evidence="1">The sequence shown here is derived from an EMBL/GenBank/DDBJ whole genome shotgun (WGS) entry which is preliminary data.</text>
</comment>
<dbReference type="EMBL" id="LIBO01000027">
    <property type="protein sequence ID" value="KRO62864.1"/>
    <property type="molecule type" value="Genomic_DNA"/>
</dbReference>